<dbReference type="InterPro" id="IPR006581">
    <property type="entry name" value="VPS10"/>
</dbReference>
<comment type="caution">
    <text evidence="10">The sequence shown here is derived from an EMBL/GenBank/DDBJ whole genome shotgun (WGS) entry which is preliminary data.</text>
</comment>
<sequence length="879" mass="99115">MKDFVTTEKFKCSDYIDEHKHKHKGAKHDIITNNFEFEGELETYAYIDEADDYQGENIIVRTRENQAYMSNNGGTGFTKVPIPDEIVAYYTGYISGQIILITRTNTIYISNDGGNSFIRENAPTTPNTQRVRIVSFNKDNSDEFIWYGDEDCEDPFSPNCKLVAYITKDNGKSFKKLISGVKSCDFVTPFLETKVEDNKNLIYCSVEDKTESKLRLVSSTNDFRDKKVVFESIVGYALTGHFVVVASVDSEKKSLKAKVTVDGLVFADADFPHDLHVDVQQAYTVLDSSSLAIFMHVTTNNEDGSEFGSILKSNSNGTSYVLSLDKVNRDRLGYVDYDRIDALEGVIITNTVSNPGKEKKKLKTRISHNDGAEWNYLPPPAVDSKGKKYECTGQSLAKCSLNLHGFTERADYRDTYSSASAVGLMIGVGSVGENLAEYSKSSTFLTRDGGLTWKEVKDGVFMWEYGDRGTILVLVNAVEKTNELLYSLDEGESWHEYKFADKPVKVIDLATVPSDTSRKFTVFAKSDADPKNTVVYSVDFTNVYKRQCQLDLDNPNNDDYEYWTPKHPLIADNCLFGHEAKYLRRAVGHDDCFIGSAPLKEGFKVLRNCSCTRRDFECDYNFFRDTDDTCKLVKGLTPTDRKKEACKKDNAFRYFEPTGYRKIPLSTCVGGKKFDTMSPVACPGREKEFNEFYGRGIGFGRFMLIIGIPLAIFFSATYFVYDRGIRRNGGFKRFGQIRLDEEDDFQPIENNDVDKVVNRIVKGGIYVAAVVIAGAKTIRKIDKAVIDRLASAIFRRSPGRRNYVHVPDLDEEEELFGNFQDNYEEELEEGTDVPNFQDESAENDLGTYDETETPSGEADSRLFGIDDQSDDDAGSSRND</sequence>
<feature type="domain" description="VPS10" evidence="9">
    <location>
        <begin position="56"/>
        <end position="687"/>
    </location>
</feature>
<dbReference type="AlphaFoldDB" id="A0AAW0FJ67"/>
<dbReference type="InterPro" id="IPR050310">
    <property type="entry name" value="VPS10-sortilin"/>
</dbReference>
<dbReference type="Gene3D" id="2.130.10.10">
    <property type="entry name" value="YVTN repeat-like/Quinoprotein amine dehydrogenase"/>
    <property type="match status" value="1"/>
</dbReference>
<keyword evidence="5 8" id="KW-0472">Membrane</keyword>
<dbReference type="GO" id="GO:0005829">
    <property type="term" value="C:cytosol"/>
    <property type="evidence" value="ECO:0007669"/>
    <property type="project" value="GOC"/>
</dbReference>
<dbReference type="InterPro" id="IPR031778">
    <property type="entry name" value="Sortilin_N"/>
</dbReference>
<feature type="transmembrane region" description="Helical" evidence="8">
    <location>
        <begin position="702"/>
        <end position="721"/>
    </location>
</feature>
<dbReference type="GO" id="GO:0005794">
    <property type="term" value="C:Golgi apparatus"/>
    <property type="evidence" value="ECO:0007669"/>
    <property type="project" value="TreeGrafter"/>
</dbReference>
<dbReference type="Gene3D" id="2.10.70.80">
    <property type="match status" value="1"/>
</dbReference>
<keyword evidence="3" id="KW-0677">Repeat</keyword>
<evidence type="ECO:0000256" key="2">
    <source>
        <dbReference type="ARBA" id="ARBA00022692"/>
    </source>
</evidence>
<dbReference type="FunFam" id="3.30.60.270:FF:000005">
    <property type="entry name" value="Sortilin"/>
    <property type="match status" value="1"/>
</dbReference>
<dbReference type="GO" id="GO:0006896">
    <property type="term" value="P:Golgi to vacuole transport"/>
    <property type="evidence" value="ECO:0007669"/>
    <property type="project" value="TreeGrafter"/>
</dbReference>
<feature type="region of interest" description="Disordered" evidence="7">
    <location>
        <begin position="826"/>
        <end position="879"/>
    </location>
</feature>
<dbReference type="SUPFAM" id="SSF110296">
    <property type="entry name" value="Oligoxyloglucan reducing end-specific cellobiohydrolase"/>
    <property type="match status" value="1"/>
</dbReference>
<keyword evidence="11" id="KW-1185">Reference proteome</keyword>
<feature type="compositionally biased region" description="Acidic residues" evidence="7">
    <location>
        <begin position="839"/>
        <end position="852"/>
    </location>
</feature>
<keyword evidence="4 8" id="KW-1133">Transmembrane helix</keyword>
<dbReference type="InterPro" id="IPR015943">
    <property type="entry name" value="WD40/YVTN_repeat-like_dom_sf"/>
</dbReference>
<organism evidence="10 11">
    <name type="scientific">Cerrena zonata</name>
    <dbReference type="NCBI Taxonomy" id="2478898"/>
    <lineage>
        <taxon>Eukaryota</taxon>
        <taxon>Fungi</taxon>
        <taxon>Dikarya</taxon>
        <taxon>Basidiomycota</taxon>
        <taxon>Agaricomycotina</taxon>
        <taxon>Agaricomycetes</taxon>
        <taxon>Polyporales</taxon>
        <taxon>Cerrenaceae</taxon>
        <taxon>Cerrena</taxon>
    </lineage>
</organism>
<evidence type="ECO:0000256" key="8">
    <source>
        <dbReference type="SAM" id="Phobius"/>
    </source>
</evidence>
<dbReference type="GO" id="GO:0006623">
    <property type="term" value="P:protein targeting to vacuole"/>
    <property type="evidence" value="ECO:0007669"/>
    <property type="project" value="TreeGrafter"/>
</dbReference>
<evidence type="ECO:0000256" key="4">
    <source>
        <dbReference type="ARBA" id="ARBA00022989"/>
    </source>
</evidence>
<dbReference type="SMART" id="SM00602">
    <property type="entry name" value="VPS10"/>
    <property type="match status" value="1"/>
</dbReference>
<accession>A0AAW0FJ67</accession>
<proteinExistence type="predicted"/>
<dbReference type="EMBL" id="JASBNA010000075">
    <property type="protein sequence ID" value="KAK7678204.1"/>
    <property type="molecule type" value="Genomic_DNA"/>
</dbReference>
<evidence type="ECO:0000313" key="11">
    <source>
        <dbReference type="Proteomes" id="UP001385951"/>
    </source>
</evidence>
<comment type="subcellular location">
    <subcellularLocation>
        <location evidence="1">Membrane</location>
    </subcellularLocation>
</comment>
<keyword evidence="2 8" id="KW-0812">Transmembrane</keyword>
<dbReference type="InterPro" id="IPR031777">
    <property type="entry name" value="Sortilin_C"/>
</dbReference>
<protein>
    <submittedName>
        <fullName evidence="10">Vacuolar protein sorting/targeting protein PEP1</fullName>
    </submittedName>
</protein>
<evidence type="ECO:0000256" key="3">
    <source>
        <dbReference type="ARBA" id="ARBA00022737"/>
    </source>
</evidence>
<evidence type="ECO:0000256" key="6">
    <source>
        <dbReference type="ARBA" id="ARBA00023180"/>
    </source>
</evidence>
<gene>
    <name evidence="10" type="primary">VPS10_2</name>
    <name evidence="10" type="ORF">QCA50_018771</name>
</gene>
<dbReference type="PANTHER" id="PTHR12106:SF27">
    <property type="entry name" value="SORTILIN-RELATED RECEPTOR"/>
    <property type="match status" value="1"/>
</dbReference>
<dbReference type="Pfam" id="PF15902">
    <property type="entry name" value="Sortilin-Vps10"/>
    <property type="match status" value="1"/>
</dbReference>
<reference evidence="10 11" key="1">
    <citation type="submission" date="2022-09" db="EMBL/GenBank/DDBJ databases">
        <authorList>
            <person name="Palmer J.M."/>
        </authorList>
    </citation>
    <scope>NUCLEOTIDE SEQUENCE [LARGE SCALE GENOMIC DNA]</scope>
    <source>
        <strain evidence="10 11">DSM 7382</strain>
    </source>
</reference>
<evidence type="ECO:0000313" key="10">
    <source>
        <dbReference type="EMBL" id="KAK7678204.1"/>
    </source>
</evidence>
<evidence type="ECO:0000256" key="7">
    <source>
        <dbReference type="SAM" id="MobiDB-lite"/>
    </source>
</evidence>
<evidence type="ECO:0000256" key="5">
    <source>
        <dbReference type="ARBA" id="ARBA00023136"/>
    </source>
</evidence>
<evidence type="ECO:0000256" key="1">
    <source>
        <dbReference type="ARBA" id="ARBA00004370"/>
    </source>
</evidence>
<dbReference type="Proteomes" id="UP001385951">
    <property type="component" value="Unassembled WGS sequence"/>
</dbReference>
<dbReference type="Pfam" id="PF15901">
    <property type="entry name" value="Sortilin_C"/>
    <property type="match status" value="1"/>
</dbReference>
<dbReference type="PANTHER" id="PTHR12106">
    <property type="entry name" value="SORTILIN RELATED"/>
    <property type="match status" value="1"/>
</dbReference>
<dbReference type="GO" id="GO:0016020">
    <property type="term" value="C:membrane"/>
    <property type="evidence" value="ECO:0007669"/>
    <property type="project" value="UniProtKB-SubCell"/>
</dbReference>
<evidence type="ECO:0000259" key="9">
    <source>
        <dbReference type="SMART" id="SM00602"/>
    </source>
</evidence>
<dbReference type="GO" id="GO:0006895">
    <property type="term" value="P:Golgi to endosome transport"/>
    <property type="evidence" value="ECO:0007669"/>
    <property type="project" value="TreeGrafter"/>
</dbReference>
<name>A0AAW0FJ67_9APHY</name>
<keyword evidence="6" id="KW-0325">Glycoprotein</keyword>
<dbReference type="Gene3D" id="3.30.60.270">
    <property type="match status" value="1"/>
</dbReference>